<sequence>MTRTILDIHILHTLPPSNVNRDDSGSPKSATYGGVRRARVSSQSWKRAVRLAFADSLDDTQLGERTKRVGEAVAARIADLDPELKDKASALAAEVLKTAGLVKKEAAAKKVAANKSKEPAQSTDVESGYLLFLSHRQQENLAQAAIEAERTGAKLDAKNLQRLADTDHSIDIAMFGRMLADVPDLNVDAAVQVAHALSVHAVDNEFDYYTAVDDRKHDNQETGAGMIGTIEFNSSTLYRYATVDVDRLHDTLGDTAATGQAVKAFLLAFTTSMPSGKRNTFANGTRPDAVMVRLRDTQSVNLVGAFEEPVRERQFGDRSGVVGAAAEKLAEHTAEVEGAYGDPAVAAWVTHVGSRTAALAALGEVLPLPGLVDAVGVAITDRLGTPA</sequence>
<accession>A8M403</accession>
<evidence type="ECO:0000256" key="1">
    <source>
        <dbReference type="SAM" id="MobiDB-lite"/>
    </source>
</evidence>
<dbReference type="eggNOG" id="COG1857">
    <property type="taxonomic scope" value="Bacteria"/>
</dbReference>
<dbReference type="HOGENOM" id="CLU_044824_0_0_11"/>
<dbReference type="NCBIfam" id="TIGR01869">
    <property type="entry name" value="casC_Cse4"/>
    <property type="match status" value="1"/>
</dbReference>
<gene>
    <name evidence="2" type="ordered locus">Sare_2575</name>
</gene>
<evidence type="ECO:0000313" key="2">
    <source>
        <dbReference type="EMBL" id="ABV98417.1"/>
    </source>
</evidence>
<dbReference type="STRING" id="391037.Sare_2575"/>
<protein>
    <submittedName>
        <fullName evidence="2">CRISPR-associated protein, Cse4 family</fullName>
    </submittedName>
</protein>
<organism evidence="2">
    <name type="scientific">Salinispora arenicola (strain CNS-205)</name>
    <dbReference type="NCBI Taxonomy" id="391037"/>
    <lineage>
        <taxon>Bacteria</taxon>
        <taxon>Bacillati</taxon>
        <taxon>Actinomycetota</taxon>
        <taxon>Actinomycetes</taxon>
        <taxon>Micromonosporales</taxon>
        <taxon>Micromonosporaceae</taxon>
        <taxon>Salinispora</taxon>
    </lineage>
</organism>
<dbReference type="AlphaFoldDB" id="A8M403"/>
<name>A8M403_SALAI</name>
<dbReference type="EMBL" id="CP000850">
    <property type="protein sequence ID" value="ABV98417.1"/>
    <property type="molecule type" value="Genomic_DNA"/>
</dbReference>
<feature type="region of interest" description="Disordered" evidence="1">
    <location>
        <begin position="16"/>
        <end position="35"/>
    </location>
</feature>
<reference evidence="2" key="1">
    <citation type="submission" date="2007-10" db="EMBL/GenBank/DDBJ databases">
        <title>Complete sequence of Salinispora arenicola CNS-205.</title>
        <authorList>
            <consortium name="US DOE Joint Genome Institute"/>
            <person name="Copeland A."/>
            <person name="Lucas S."/>
            <person name="Lapidus A."/>
            <person name="Barry K."/>
            <person name="Glavina del Rio T."/>
            <person name="Dalin E."/>
            <person name="Tice H."/>
            <person name="Pitluck S."/>
            <person name="Foster B."/>
            <person name="Schmutz J."/>
            <person name="Larimer F."/>
            <person name="Land M."/>
            <person name="Hauser L."/>
            <person name="Kyrpides N."/>
            <person name="Ivanova N."/>
            <person name="Jensen P.R."/>
            <person name="Moore B.S."/>
            <person name="Penn K."/>
            <person name="Jenkins C."/>
            <person name="Udwary D."/>
            <person name="Xiang L."/>
            <person name="Gontang E."/>
            <person name="Richardson P."/>
        </authorList>
    </citation>
    <scope>NUCLEOTIDE SEQUENCE [LARGE SCALE GENOMIC DNA]</scope>
    <source>
        <strain evidence="2">CNS-205</strain>
    </source>
</reference>
<dbReference type="Pfam" id="PF09344">
    <property type="entry name" value="Cas_CT1975"/>
    <property type="match status" value="1"/>
</dbReference>
<proteinExistence type="predicted"/>
<dbReference type="InterPro" id="IPR010148">
    <property type="entry name" value="CRISPR-assoc_prot_CT1975"/>
</dbReference>
<dbReference type="OrthoDB" id="5291250at2"/>
<dbReference type="KEGG" id="saq:Sare_2575"/>